<reference evidence="1 2" key="1">
    <citation type="journal article" date="2010" name="Science">
        <title>Genomic analysis of organismal complexity in the multicellular green alga Volvox carteri.</title>
        <authorList>
            <person name="Prochnik S.E."/>
            <person name="Umen J."/>
            <person name="Nedelcu A.M."/>
            <person name="Hallmann A."/>
            <person name="Miller S.M."/>
            <person name="Nishii I."/>
            <person name="Ferris P."/>
            <person name="Kuo A."/>
            <person name="Mitros T."/>
            <person name="Fritz-Laylin L.K."/>
            <person name="Hellsten U."/>
            <person name="Chapman J."/>
            <person name="Simakov O."/>
            <person name="Rensing S.A."/>
            <person name="Terry A."/>
            <person name="Pangilinan J."/>
            <person name="Kapitonov V."/>
            <person name="Jurka J."/>
            <person name="Salamov A."/>
            <person name="Shapiro H."/>
            <person name="Schmutz J."/>
            <person name="Grimwood J."/>
            <person name="Lindquist E."/>
            <person name="Lucas S."/>
            <person name="Grigoriev I.V."/>
            <person name="Schmitt R."/>
            <person name="Kirk D."/>
            <person name="Rokhsar D.S."/>
        </authorList>
    </citation>
    <scope>NUCLEOTIDE SEQUENCE [LARGE SCALE GENOMIC DNA]</scope>
    <source>
        <strain evidence="2">f. Nagariensis / Eve</strain>
    </source>
</reference>
<accession>D8TIK6</accession>
<organism evidence="2">
    <name type="scientific">Volvox carteri f. nagariensis</name>
    <dbReference type="NCBI Taxonomy" id="3068"/>
    <lineage>
        <taxon>Eukaryota</taxon>
        <taxon>Viridiplantae</taxon>
        <taxon>Chlorophyta</taxon>
        <taxon>core chlorophytes</taxon>
        <taxon>Chlorophyceae</taxon>
        <taxon>CS clade</taxon>
        <taxon>Chlamydomonadales</taxon>
        <taxon>Volvocaceae</taxon>
        <taxon>Volvox</taxon>
    </lineage>
</organism>
<dbReference type="Proteomes" id="UP000001058">
    <property type="component" value="Unassembled WGS sequence"/>
</dbReference>
<evidence type="ECO:0000313" key="2">
    <source>
        <dbReference type="Proteomes" id="UP000001058"/>
    </source>
</evidence>
<keyword evidence="2" id="KW-1185">Reference proteome</keyword>
<name>D8TIK6_VOLCA</name>
<dbReference type="RefSeq" id="XP_002945909.1">
    <property type="nucleotide sequence ID" value="XM_002945863.1"/>
</dbReference>
<dbReference type="InParanoid" id="D8TIK6"/>
<protein>
    <submittedName>
        <fullName evidence="1">Uncharacterized protein</fullName>
    </submittedName>
</protein>
<dbReference type="GeneID" id="9621687"/>
<dbReference type="AlphaFoldDB" id="D8TIK6"/>
<gene>
    <name evidence="1" type="ORF">VOLCADRAFT_86364</name>
</gene>
<proteinExistence type="predicted"/>
<dbReference type="EMBL" id="GL378323">
    <property type="protein sequence ID" value="EFJ52904.1"/>
    <property type="molecule type" value="Genomic_DNA"/>
</dbReference>
<sequence length="129" mass="14098">MEHAREAHPAVAMDNGCKATKLVTKVKGNVIFEKNMWQANAIAIQLAIRNGSRDPVTKLLTDAVQGYFVSVQLVGKSSLRSGGQGSDSFGWWWLNLFRPFLAYYAVCLGAGNIGDPIVSTVPHSIMYVQ</sequence>
<evidence type="ECO:0000313" key="1">
    <source>
        <dbReference type="EMBL" id="EFJ52904.1"/>
    </source>
</evidence>
<dbReference type="KEGG" id="vcn:VOLCADRAFT_86364"/>